<sequence length="615" mass="69835">MFLDHTSSKLKLVTMDSIDNNQFEIKPIKSKRKIAAPCPNAYLNPALDILANEDPMCNTAMEVIPIKKRKRTRSCGDIGTFDNSALDLGVNKAIVNKVLAREIENVRKNVQNDVPSNVSMDVENVRKNIQSDVTDVTMDVENVRKNIQTDITDVSMDVIETEPVYANLTEIQQSQKPVDSSITIIDETQNSVTSKMENNDVMEVTIPNDDIDSGISVLEQKSLSTVIKEDTTMPSPITNIQTNVTNQVFINNSSNLNLSFIDRLGLDSPNLSNQSLFYDDDLNESNIMEIKTITIITKKKRINTKNTNPFLDPNLVNVVPSIEGRQNPFLNLDAKPELEYNEEVLTRPVEVPTQAEKVLEPRRLFGDTNSTISTVNESLEGQHEYENIDNYRSDSPVYENIEEVNEFNKQSRILGHDVSQFSAIDIININKNSHQDVSNDSNESKKSKNPLLRVGNRLSKRVFKTLRKTFKGEKPDNNITLNPYEVPRKPPKQKTETKDSGIENPALNLDNSDEIEIEELDEHEYETVKTLRNTHLNMNITPLKERSDNSDISHNRTNTPGKKVRFDSTLNQEKVITGNSFDYDIQSPGFDAKIDKYHDELENCINERKYLQQNM</sequence>
<proteinExistence type="predicted"/>
<organism evidence="2">
    <name type="scientific">Spodoptera frugiperda</name>
    <name type="common">Fall armyworm</name>
    <dbReference type="NCBI Taxonomy" id="7108"/>
    <lineage>
        <taxon>Eukaryota</taxon>
        <taxon>Metazoa</taxon>
        <taxon>Ecdysozoa</taxon>
        <taxon>Arthropoda</taxon>
        <taxon>Hexapoda</taxon>
        <taxon>Insecta</taxon>
        <taxon>Pterygota</taxon>
        <taxon>Neoptera</taxon>
        <taxon>Endopterygota</taxon>
        <taxon>Lepidoptera</taxon>
        <taxon>Glossata</taxon>
        <taxon>Ditrysia</taxon>
        <taxon>Noctuoidea</taxon>
        <taxon>Noctuidae</taxon>
        <taxon>Amphipyrinae</taxon>
        <taxon>Spodoptera</taxon>
    </lineage>
</organism>
<accession>A0A2H1VA86</accession>
<feature type="region of interest" description="Disordered" evidence="1">
    <location>
        <begin position="470"/>
        <end position="507"/>
    </location>
</feature>
<dbReference type="EMBL" id="ODYU01001224">
    <property type="protein sequence ID" value="SOQ37144.1"/>
    <property type="molecule type" value="Genomic_DNA"/>
</dbReference>
<evidence type="ECO:0000313" key="2">
    <source>
        <dbReference type="EMBL" id="SOQ37144.1"/>
    </source>
</evidence>
<name>A0A2H1VA86_SPOFR</name>
<evidence type="ECO:0000256" key="1">
    <source>
        <dbReference type="SAM" id="MobiDB-lite"/>
    </source>
</evidence>
<dbReference type="AlphaFoldDB" id="A0A2H1VA86"/>
<gene>
    <name evidence="2" type="ORF">SFRICE_001759</name>
</gene>
<protein>
    <submittedName>
        <fullName evidence="2">SFRICE_001759</fullName>
    </submittedName>
</protein>
<reference evidence="2" key="1">
    <citation type="submission" date="2016-07" db="EMBL/GenBank/DDBJ databases">
        <authorList>
            <person name="Bretaudeau A."/>
        </authorList>
    </citation>
    <scope>NUCLEOTIDE SEQUENCE</scope>
    <source>
        <strain evidence="2">Rice</strain>
        <tissue evidence="2">Whole body</tissue>
    </source>
</reference>